<accession>D3BNP4</accession>
<dbReference type="Proteomes" id="UP000001396">
    <property type="component" value="Unassembled WGS sequence"/>
</dbReference>
<protein>
    <submittedName>
        <fullName evidence="1">Uncharacterized protein</fullName>
    </submittedName>
</protein>
<evidence type="ECO:0000313" key="1">
    <source>
        <dbReference type="EMBL" id="EFA76995.1"/>
    </source>
</evidence>
<dbReference type="InParanoid" id="D3BNP4"/>
<sequence>MSKKSVHDVIEGIKHFGGGLIVIPQVYQECGISKLVSEIKSLVARLESGEAGLIDVIIRELILPITSRMLLPTRRKVHTLTVV</sequence>
<dbReference type="EMBL" id="ADBJ01000044">
    <property type="protein sequence ID" value="EFA76995.1"/>
    <property type="molecule type" value="Genomic_DNA"/>
</dbReference>
<comment type="caution">
    <text evidence="1">The sequence shown here is derived from an EMBL/GenBank/DDBJ whole genome shotgun (WGS) entry which is preliminary data.</text>
</comment>
<dbReference type="AlphaFoldDB" id="D3BNP4"/>
<proteinExistence type="predicted"/>
<evidence type="ECO:0000313" key="2">
    <source>
        <dbReference type="Proteomes" id="UP000001396"/>
    </source>
</evidence>
<organism evidence="1 2">
    <name type="scientific">Heterostelium pallidum (strain ATCC 26659 / Pp 5 / PN500)</name>
    <name type="common">Cellular slime mold</name>
    <name type="synonym">Polysphondylium pallidum</name>
    <dbReference type="NCBI Taxonomy" id="670386"/>
    <lineage>
        <taxon>Eukaryota</taxon>
        <taxon>Amoebozoa</taxon>
        <taxon>Evosea</taxon>
        <taxon>Eumycetozoa</taxon>
        <taxon>Dictyostelia</taxon>
        <taxon>Acytosteliales</taxon>
        <taxon>Acytosteliaceae</taxon>
        <taxon>Heterostelium</taxon>
    </lineage>
</organism>
<name>D3BNP4_HETP5</name>
<reference evidence="1 2" key="1">
    <citation type="journal article" date="2011" name="Genome Res.">
        <title>Phylogeny-wide analysis of social amoeba genomes highlights ancient origins for complex intercellular communication.</title>
        <authorList>
            <person name="Heidel A.J."/>
            <person name="Lawal H.M."/>
            <person name="Felder M."/>
            <person name="Schilde C."/>
            <person name="Helps N.R."/>
            <person name="Tunggal B."/>
            <person name="Rivero F."/>
            <person name="John U."/>
            <person name="Schleicher M."/>
            <person name="Eichinger L."/>
            <person name="Platzer M."/>
            <person name="Noegel A.A."/>
            <person name="Schaap P."/>
            <person name="Gloeckner G."/>
        </authorList>
    </citation>
    <scope>NUCLEOTIDE SEQUENCE [LARGE SCALE GENOMIC DNA]</scope>
    <source>
        <strain evidence="2">ATCC 26659 / Pp 5 / PN500</strain>
    </source>
</reference>
<keyword evidence="2" id="KW-1185">Reference proteome</keyword>
<dbReference type="PANTHER" id="PTHR38742">
    <property type="entry name" value="PROTEIN GP17"/>
    <property type="match status" value="1"/>
</dbReference>
<gene>
    <name evidence="1" type="ORF">PPL_09747</name>
</gene>
<dbReference type="GeneID" id="31365221"/>
<dbReference type="RefSeq" id="XP_020429126.1">
    <property type="nucleotide sequence ID" value="XM_020580539.1"/>
</dbReference>
<dbReference type="PANTHER" id="PTHR38742:SF1">
    <property type="entry name" value="SECRETED PROTEIN C"/>
    <property type="match status" value="1"/>
</dbReference>